<proteinExistence type="predicted"/>
<keyword evidence="2" id="KW-1185">Reference proteome</keyword>
<organism evidence="1 2">
    <name type="scientific">Blautia faecis</name>
    <dbReference type="NCBI Taxonomy" id="871665"/>
    <lineage>
        <taxon>Bacteria</taxon>
        <taxon>Bacillati</taxon>
        <taxon>Bacillota</taxon>
        <taxon>Clostridia</taxon>
        <taxon>Lachnospirales</taxon>
        <taxon>Lachnospiraceae</taxon>
        <taxon>Blautia</taxon>
    </lineage>
</organism>
<comment type="caution">
    <text evidence="1">The sequence shown here is derived from an EMBL/GenBank/DDBJ whole genome shotgun (WGS) entry which is preliminary data.</text>
</comment>
<protein>
    <submittedName>
        <fullName evidence="1">Uncharacterized protein</fullName>
    </submittedName>
</protein>
<reference evidence="1 2" key="1">
    <citation type="journal article" date="2020" name="Cell Host Microbe">
        <title>Functional and Genomic Variation between Human-Derived Isolates of Lachnospiraceae Reveals Inter- and Intra-Species Diversity.</title>
        <authorList>
            <person name="Sorbara M.T."/>
            <person name="Littmann E.R."/>
            <person name="Fontana E."/>
            <person name="Moody T.U."/>
            <person name="Kohout C.E."/>
            <person name="Gjonbalaj M."/>
            <person name="Eaton V."/>
            <person name="Seok R."/>
            <person name="Leiner I.M."/>
            <person name="Pamer E.G."/>
        </authorList>
    </citation>
    <scope>NUCLEOTIDE SEQUENCE [LARGE SCALE GENOMIC DNA]</scope>
    <source>
        <strain evidence="1 2">MSK.17.74</strain>
    </source>
</reference>
<gene>
    <name evidence="1" type="ORF">G5B17_01540</name>
</gene>
<accession>A0ABX2H426</accession>
<dbReference type="EMBL" id="JAAITS010000003">
    <property type="protein sequence ID" value="NSG84144.1"/>
    <property type="molecule type" value="Genomic_DNA"/>
</dbReference>
<dbReference type="Proteomes" id="UP001644719">
    <property type="component" value="Unassembled WGS sequence"/>
</dbReference>
<evidence type="ECO:0000313" key="2">
    <source>
        <dbReference type="Proteomes" id="UP001644719"/>
    </source>
</evidence>
<name>A0ABX2H426_9FIRM</name>
<sequence length="53" mass="6213">MKRTRSLQKFAAQFGYEHKNRSNPFSGIKKHANELSKLLDSMFPKDKNDKEKS</sequence>
<dbReference type="RefSeq" id="WP_173719405.1">
    <property type="nucleotide sequence ID" value="NZ_JAAIPU010000010.1"/>
</dbReference>
<evidence type="ECO:0000313" key="1">
    <source>
        <dbReference type="EMBL" id="NSG84144.1"/>
    </source>
</evidence>